<name>A0A9Q0HYM9_9POAL</name>
<accession>A0A9Q0HYM9</accession>
<proteinExistence type="predicted"/>
<dbReference type="Proteomes" id="UP001151287">
    <property type="component" value="Unassembled WGS sequence"/>
</dbReference>
<keyword evidence="1" id="KW-1133">Transmembrane helix</keyword>
<dbReference type="PANTHER" id="PTHR13301">
    <property type="entry name" value="X-BOX TRANSCRIPTION FACTOR-RELATED"/>
    <property type="match status" value="1"/>
</dbReference>
<dbReference type="EMBL" id="JAMQYH010000001">
    <property type="protein sequence ID" value="KAJ1702418.1"/>
    <property type="molecule type" value="Genomic_DNA"/>
</dbReference>
<dbReference type="AlphaFoldDB" id="A0A9Q0HYM9"/>
<feature type="transmembrane region" description="Helical" evidence="1">
    <location>
        <begin position="20"/>
        <end position="37"/>
    </location>
</feature>
<keyword evidence="1" id="KW-0472">Membrane</keyword>
<evidence type="ECO:0000256" key="1">
    <source>
        <dbReference type="SAM" id="Phobius"/>
    </source>
</evidence>
<sequence>MGEGSLFATEQARGRAVYRLYACTILAGICLILYYRATHIPATWQEGRGAWIGLSLAELWYAFYWIITQSARWNPVYRRTFKDKLLQRFFHKLLFT</sequence>
<keyword evidence="3" id="KW-1185">Reference proteome</keyword>
<dbReference type="OrthoDB" id="683843at2759"/>
<protein>
    <submittedName>
        <fullName evidence="2">Uncharacterized protein</fullName>
    </submittedName>
</protein>
<evidence type="ECO:0000313" key="2">
    <source>
        <dbReference type="EMBL" id="KAJ1702418.1"/>
    </source>
</evidence>
<feature type="transmembrane region" description="Helical" evidence="1">
    <location>
        <begin position="49"/>
        <end position="67"/>
    </location>
</feature>
<gene>
    <name evidence="2" type="ORF">LUZ63_002197</name>
</gene>
<comment type="caution">
    <text evidence="2">The sequence shown here is derived from an EMBL/GenBank/DDBJ whole genome shotgun (WGS) entry which is preliminary data.</text>
</comment>
<keyword evidence="1" id="KW-0812">Transmembrane</keyword>
<organism evidence="2 3">
    <name type="scientific">Rhynchospora breviuscula</name>
    <dbReference type="NCBI Taxonomy" id="2022672"/>
    <lineage>
        <taxon>Eukaryota</taxon>
        <taxon>Viridiplantae</taxon>
        <taxon>Streptophyta</taxon>
        <taxon>Embryophyta</taxon>
        <taxon>Tracheophyta</taxon>
        <taxon>Spermatophyta</taxon>
        <taxon>Magnoliopsida</taxon>
        <taxon>Liliopsida</taxon>
        <taxon>Poales</taxon>
        <taxon>Cyperaceae</taxon>
        <taxon>Cyperoideae</taxon>
        <taxon>Rhynchosporeae</taxon>
        <taxon>Rhynchospora</taxon>
    </lineage>
</organism>
<reference evidence="2" key="1">
    <citation type="journal article" date="2022" name="Cell">
        <title>Repeat-based holocentromeres influence genome architecture and karyotype evolution.</title>
        <authorList>
            <person name="Hofstatter P.G."/>
            <person name="Thangavel G."/>
            <person name="Lux T."/>
            <person name="Neumann P."/>
            <person name="Vondrak T."/>
            <person name="Novak P."/>
            <person name="Zhang M."/>
            <person name="Costa L."/>
            <person name="Castellani M."/>
            <person name="Scott A."/>
            <person name="Toegelov H."/>
            <person name="Fuchs J."/>
            <person name="Mata-Sucre Y."/>
            <person name="Dias Y."/>
            <person name="Vanzela A.L.L."/>
            <person name="Huettel B."/>
            <person name="Almeida C.C.S."/>
            <person name="Simkova H."/>
            <person name="Souza G."/>
            <person name="Pedrosa-Harand A."/>
            <person name="Macas J."/>
            <person name="Mayer K.F.X."/>
            <person name="Houben A."/>
            <person name="Marques A."/>
        </authorList>
    </citation>
    <scope>NUCLEOTIDE SEQUENCE</scope>
    <source>
        <strain evidence="2">RhyBre1mFocal</strain>
    </source>
</reference>
<evidence type="ECO:0000313" key="3">
    <source>
        <dbReference type="Proteomes" id="UP001151287"/>
    </source>
</evidence>